<comment type="similarity">
    <text evidence="1">Belongs to the peptidase C40 family.</text>
</comment>
<dbReference type="SMART" id="SM00287">
    <property type="entry name" value="SH3b"/>
    <property type="match status" value="2"/>
</dbReference>
<reference evidence="8" key="1">
    <citation type="submission" date="2021-03" db="EMBL/GenBank/DDBJ databases">
        <title>Proteiniclasticum marinus sp. nov., isolated from tidal flat sediment.</title>
        <authorList>
            <person name="Namirimu T."/>
            <person name="Yang J.-A."/>
            <person name="Yang S.-H."/>
            <person name="Kim Y.-J."/>
            <person name="Kwon K.K."/>
        </authorList>
    </citation>
    <scope>NUCLEOTIDE SEQUENCE</scope>
    <source>
        <strain evidence="8">SCR006</strain>
    </source>
</reference>
<keyword evidence="4" id="KW-0788">Thiol protease</keyword>
<feature type="chain" id="PRO_5038591711" evidence="5">
    <location>
        <begin position="24"/>
        <end position="373"/>
    </location>
</feature>
<sequence>MNSFRLKKIIATAILASVITASGGTFSGRDLTSVHAAEIAGSVTVTAGSLWTYGRADWNAKTQVVNRGDSFTLSEKIVVDGREMYGLTNGLYITANPAYIKADEVAVTSSYKTTTENLNMRSGNSTLYGIILTIPKGSQVEVLSSLNGWDQVSYNGKTGWSSAKYLTASSAPAPTPAPEETPAPVSSVTFKNTTYNLNMRTGSSTDHSVLLTIPQGGRVEVLATQNGWDQVLYNGQIGWSSAKYLTAASSQVTGEDIVSYAKQFLGVKYTWGGNSPEEGFDCSGIIKYVYAHYGITTPRVSRYQATFGEAVSMNALRPGDLIYFGRDTVTHIGIYVGGNDMLHAPEPGKFVEIKDLTWHVNNYRIVGARRYIK</sequence>
<dbReference type="PROSITE" id="PS51781">
    <property type="entry name" value="SH3B"/>
    <property type="match status" value="2"/>
</dbReference>
<evidence type="ECO:0000256" key="2">
    <source>
        <dbReference type="ARBA" id="ARBA00022670"/>
    </source>
</evidence>
<feature type="domain" description="SH3b" evidence="6">
    <location>
        <begin position="107"/>
        <end position="170"/>
    </location>
</feature>
<evidence type="ECO:0000259" key="7">
    <source>
        <dbReference type="PROSITE" id="PS51935"/>
    </source>
</evidence>
<dbReference type="Gene3D" id="3.90.1720.10">
    <property type="entry name" value="endopeptidase domain like (from Nostoc punctiforme)"/>
    <property type="match status" value="1"/>
</dbReference>
<organism evidence="8 9">
    <name type="scientific">Proteiniclasticum aestuarii</name>
    <dbReference type="NCBI Taxonomy" id="2817862"/>
    <lineage>
        <taxon>Bacteria</taxon>
        <taxon>Bacillati</taxon>
        <taxon>Bacillota</taxon>
        <taxon>Clostridia</taxon>
        <taxon>Eubacteriales</taxon>
        <taxon>Clostridiaceae</taxon>
        <taxon>Proteiniclasticum</taxon>
    </lineage>
</organism>
<keyword evidence="2" id="KW-0645">Protease</keyword>
<evidence type="ECO:0000256" key="1">
    <source>
        <dbReference type="ARBA" id="ARBA00007074"/>
    </source>
</evidence>
<evidence type="ECO:0000256" key="3">
    <source>
        <dbReference type="ARBA" id="ARBA00022801"/>
    </source>
</evidence>
<feature type="domain" description="SH3b" evidence="6">
    <location>
        <begin position="183"/>
        <end position="249"/>
    </location>
</feature>
<dbReference type="GO" id="GO:0008234">
    <property type="term" value="F:cysteine-type peptidase activity"/>
    <property type="evidence" value="ECO:0007669"/>
    <property type="project" value="UniProtKB-KW"/>
</dbReference>
<dbReference type="EMBL" id="JAFNJU010000002">
    <property type="protein sequence ID" value="MBO1264254.1"/>
    <property type="molecule type" value="Genomic_DNA"/>
</dbReference>
<proteinExistence type="inferred from homology"/>
<name>A0A939KGB8_9CLOT</name>
<dbReference type="PROSITE" id="PS51935">
    <property type="entry name" value="NLPC_P60"/>
    <property type="match status" value="1"/>
</dbReference>
<feature type="domain" description="NlpC/P60" evidence="7">
    <location>
        <begin position="251"/>
        <end position="372"/>
    </location>
</feature>
<dbReference type="InterPro" id="IPR000064">
    <property type="entry name" value="NLP_P60_dom"/>
</dbReference>
<dbReference type="AlphaFoldDB" id="A0A939KGB8"/>
<dbReference type="PANTHER" id="PTHR47053">
    <property type="entry name" value="MUREIN DD-ENDOPEPTIDASE MEPH-RELATED"/>
    <property type="match status" value="1"/>
</dbReference>
<dbReference type="Pfam" id="PF08239">
    <property type="entry name" value="SH3_3"/>
    <property type="match status" value="2"/>
</dbReference>
<keyword evidence="9" id="KW-1185">Reference proteome</keyword>
<dbReference type="PANTHER" id="PTHR47053:SF1">
    <property type="entry name" value="MUREIN DD-ENDOPEPTIDASE MEPH-RELATED"/>
    <property type="match status" value="1"/>
</dbReference>
<dbReference type="SUPFAM" id="SSF54001">
    <property type="entry name" value="Cysteine proteinases"/>
    <property type="match status" value="1"/>
</dbReference>
<dbReference type="GO" id="GO:0006508">
    <property type="term" value="P:proteolysis"/>
    <property type="evidence" value="ECO:0007669"/>
    <property type="project" value="UniProtKB-KW"/>
</dbReference>
<comment type="caution">
    <text evidence="8">The sequence shown here is derived from an EMBL/GenBank/DDBJ whole genome shotgun (WGS) entry which is preliminary data.</text>
</comment>
<evidence type="ECO:0000313" key="9">
    <source>
        <dbReference type="Proteomes" id="UP000664218"/>
    </source>
</evidence>
<dbReference type="Pfam" id="PF00877">
    <property type="entry name" value="NLPC_P60"/>
    <property type="match status" value="1"/>
</dbReference>
<evidence type="ECO:0000259" key="6">
    <source>
        <dbReference type="PROSITE" id="PS51781"/>
    </source>
</evidence>
<protein>
    <submittedName>
        <fullName evidence="8">C40 family peptidase</fullName>
    </submittedName>
</protein>
<dbReference type="InterPro" id="IPR051202">
    <property type="entry name" value="Peptidase_C40"/>
</dbReference>
<keyword evidence="5" id="KW-0732">Signal</keyword>
<evidence type="ECO:0000313" key="8">
    <source>
        <dbReference type="EMBL" id="MBO1264254.1"/>
    </source>
</evidence>
<feature type="signal peptide" evidence="5">
    <location>
        <begin position="1"/>
        <end position="23"/>
    </location>
</feature>
<dbReference type="InterPro" id="IPR003646">
    <property type="entry name" value="SH3-like_bac-type"/>
</dbReference>
<evidence type="ECO:0000256" key="5">
    <source>
        <dbReference type="SAM" id="SignalP"/>
    </source>
</evidence>
<accession>A0A939KGB8</accession>
<dbReference type="InterPro" id="IPR038765">
    <property type="entry name" value="Papain-like_cys_pep_sf"/>
</dbReference>
<keyword evidence="3" id="KW-0378">Hydrolase</keyword>
<gene>
    <name evidence="8" type="ORF">J3A84_04240</name>
</gene>
<evidence type="ECO:0000256" key="4">
    <source>
        <dbReference type="ARBA" id="ARBA00022807"/>
    </source>
</evidence>
<dbReference type="Gene3D" id="2.30.30.40">
    <property type="entry name" value="SH3 Domains"/>
    <property type="match status" value="2"/>
</dbReference>
<dbReference type="Proteomes" id="UP000664218">
    <property type="component" value="Unassembled WGS sequence"/>
</dbReference>
<dbReference type="RefSeq" id="WP_207598767.1">
    <property type="nucleotide sequence ID" value="NZ_JAFNJU010000002.1"/>
</dbReference>